<proteinExistence type="predicted"/>
<protein>
    <recommendedName>
        <fullName evidence="6">ABC transmembrane type-1 domain-containing protein</fullName>
    </recommendedName>
</protein>
<evidence type="ECO:0000256" key="1">
    <source>
        <dbReference type="ARBA" id="ARBA00004651"/>
    </source>
</evidence>
<dbReference type="GO" id="GO:0005524">
    <property type="term" value="F:ATP binding"/>
    <property type="evidence" value="ECO:0007669"/>
    <property type="project" value="InterPro"/>
</dbReference>
<gene>
    <name evidence="7" type="ORF">F6X95_02255</name>
</gene>
<organism evidence="7 8">
    <name type="scientific">Enterococcus durans</name>
    <dbReference type="NCBI Taxonomy" id="53345"/>
    <lineage>
        <taxon>Bacteria</taxon>
        <taxon>Bacillati</taxon>
        <taxon>Bacillota</taxon>
        <taxon>Bacilli</taxon>
        <taxon>Lactobacillales</taxon>
        <taxon>Enterococcaceae</taxon>
        <taxon>Enterococcus</taxon>
    </lineage>
</organism>
<evidence type="ECO:0000313" key="8">
    <source>
        <dbReference type="Proteomes" id="UP000326078"/>
    </source>
</evidence>
<dbReference type="GO" id="GO:0005886">
    <property type="term" value="C:plasma membrane"/>
    <property type="evidence" value="ECO:0007669"/>
    <property type="project" value="UniProtKB-SubCell"/>
</dbReference>
<reference evidence="7 8" key="1">
    <citation type="submission" date="2019-09" db="EMBL/GenBank/DDBJ databases">
        <title>Vancomyinc resistant enterococci isolated from farm animals in Switzerland.</title>
        <authorList>
            <person name="Stevens M.J.A."/>
            <person name="Stephan R."/>
            <person name="Morach M."/>
            <person name="Nuesch-Inderbinen M."/>
        </authorList>
    </citation>
    <scope>NUCLEOTIDE SEQUENCE [LARGE SCALE GENOMIC DNA]</scope>
    <source>
        <strain evidence="7 8">GH27</strain>
    </source>
</reference>
<dbReference type="InterPro" id="IPR011527">
    <property type="entry name" value="ABC1_TM_dom"/>
</dbReference>
<feature type="transmembrane region" description="Helical" evidence="5">
    <location>
        <begin position="47"/>
        <end position="65"/>
    </location>
</feature>
<accession>A0A5N0Z1S1</accession>
<evidence type="ECO:0000256" key="2">
    <source>
        <dbReference type="ARBA" id="ARBA00022692"/>
    </source>
</evidence>
<evidence type="ECO:0000313" key="7">
    <source>
        <dbReference type="EMBL" id="KAA9208136.1"/>
    </source>
</evidence>
<evidence type="ECO:0000256" key="4">
    <source>
        <dbReference type="ARBA" id="ARBA00023136"/>
    </source>
</evidence>
<comment type="caution">
    <text evidence="7">The sequence shown here is derived from an EMBL/GenBank/DDBJ whole genome shotgun (WGS) entry which is preliminary data.</text>
</comment>
<evidence type="ECO:0000256" key="3">
    <source>
        <dbReference type="ARBA" id="ARBA00022989"/>
    </source>
</evidence>
<dbReference type="PROSITE" id="PS50929">
    <property type="entry name" value="ABC_TM1F"/>
    <property type="match status" value="1"/>
</dbReference>
<feature type="domain" description="ABC transmembrane type-1" evidence="6">
    <location>
        <begin position="1"/>
        <end position="79"/>
    </location>
</feature>
<dbReference type="EMBL" id="VYUT01000002">
    <property type="protein sequence ID" value="KAA9208136.1"/>
    <property type="molecule type" value="Genomic_DNA"/>
</dbReference>
<feature type="transmembrane region" description="Helical" evidence="5">
    <location>
        <begin position="21"/>
        <end position="41"/>
    </location>
</feature>
<comment type="subcellular location">
    <subcellularLocation>
        <location evidence="1">Cell membrane</location>
        <topology evidence="1">Multi-pass membrane protein</topology>
    </subcellularLocation>
</comment>
<name>A0A5N0Z1S1_9ENTE</name>
<sequence>MNVKRLIQTLYREILIKNISLSISATIQNIFLLLVILRGGFLVFEGVISIGKLISFQMIMPFFILPIKNLLSVQSDVQNLIY</sequence>
<dbReference type="Gene3D" id="1.20.1560.10">
    <property type="entry name" value="ABC transporter type 1, transmembrane domain"/>
    <property type="match status" value="1"/>
</dbReference>
<dbReference type="AlphaFoldDB" id="A0A5N0Z1S1"/>
<evidence type="ECO:0000256" key="5">
    <source>
        <dbReference type="SAM" id="Phobius"/>
    </source>
</evidence>
<dbReference type="GO" id="GO:0140359">
    <property type="term" value="F:ABC-type transporter activity"/>
    <property type="evidence" value="ECO:0007669"/>
    <property type="project" value="InterPro"/>
</dbReference>
<keyword evidence="3 5" id="KW-1133">Transmembrane helix</keyword>
<evidence type="ECO:0000259" key="6">
    <source>
        <dbReference type="PROSITE" id="PS50929"/>
    </source>
</evidence>
<dbReference type="SUPFAM" id="SSF90123">
    <property type="entry name" value="ABC transporter transmembrane region"/>
    <property type="match status" value="1"/>
</dbReference>
<dbReference type="InterPro" id="IPR036640">
    <property type="entry name" value="ABC1_TM_sf"/>
</dbReference>
<dbReference type="Proteomes" id="UP000326078">
    <property type="component" value="Unassembled WGS sequence"/>
</dbReference>
<keyword evidence="4 5" id="KW-0472">Membrane</keyword>
<keyword evidence="2 5" id="KW-0812">Transmembrane</keyword>